<accession>A0AAR2J9P6</accession>
<evidence type="ECO:0000313" key="1">
    <source>
        <dbReference type="Ensembl" id="ENSPNAP00000046954.1"/>
    </source>
</evidence>
<evidence type="ECO:0000313" key="2">
    <source>
        <dbReference type="Proteomes" id="UP001501920"/>
    </source>
</evidence>
<reference evidence="1" key="2">
    <citation type="submission" date="2025-08" db="UniProtKB">
        <authorList>
            <consortium name="Ensembl"/>
        </authorList>
    </citation>
    <scope>IDENTIFICATION</scope>
</reference>
<name>A0AAR2J9P6_PYGNA</name>
<proteinExistence type="predicted"/>
<keyword evidence="2" id="KW-1185">Reference proteome</keyword>
<organism evidence="1 2">
    <name type="scientific">Pygocentrus nattereri</name>
    <name type="common">Red-bellied piranha</name>
    <dbReference type="NCBI Taxonomy" id="42514"/>
    <lineage>
        <taxon>Eukaryota</taxon>
        <taxon>Metazoa</taxon>
        <taxon>Chordata</taxon>
        <taxon>Craniata</taxon>
        <taxon>Vertebrata</taxon>
        <taxon>Euteleostomi</taxon>
        <taxon>Actinopterygii</taxon>
        <taxon>Neopterygii</taxon>
        <taxon>Teleostei</taxon>
        <taxon>Ostariophysi</taxon>
        <taxon>Characiformes</taxon>
        <taxon>Characoidei</taxon>
        <taxon>Pygocentrus</taxon>
    </lineage>
</organism>
<protein>
    <submittedName>
        <fullName evidence="1">Uncharacterized protein</fullName>
    </submittedName>
</protein>
<sequence>MDAIRDLISGALPLLVRNLLDKVIERLQEIGVSQIDDLNLVTIEDLEGVLKPIQCRRLIKAFSAEPQSNLEPCNDPVTLQLHLACPDSLMSASPCTATLSDSFQIPWHKLPSELIKALNEKKRPMPALRREMIRIVVDDLLASGSRPGRTKLRHVAQQIVERFPKSFSDVSGDIIVGSGYDSLMLQMENRVENCLRQTAQTFSRQAGERAPKKPKLSDKYGCVEWQPFPPVNDEDYENKRIELCNSHKENLLSDAHVKQLMKETYYRQRLDINNENTNVNTLMEKWPYLFEASGLFDHCETLIGFAVQVKLAEELSKKGQVVKDFIRTREASAGEKMNQGPLEMLRCLTSYFKEKTEVLLVANKDGQKELPRTPCIIVIGKYRISIVSCFRELLIVKRVK</sequence>
<reference evidence="1 2" key="1">
    <citation type="submission" date="2020-10" db="EMBL/GenBank/DDBJ databases">
        <title>Pygocentrus nattereri (red-bellied piranha) genome, fPygNat1, primary haplotype.</title>
        <authorList>
            <person name="Myers G."/>
            <person name="Meyer A."/>
            <person name="Karagic N."/>
            <person name="Pippel M."/>
            <person name="Winkler S."/>
            <person name="Tracey A."/>
            <person name="Wood J."/>
            <person name="Formenti G."/>
            <person name="Howe K."/>
            <person name="Fedrigo O."/>
            <person name="Jarvis E.D."/>
        </authorList>
    </citation>
    <scope>NUCLEOTIDE SEQUENCE [LARGE SCALE GENOMIC DNA]</scope>
</reference>
<dbReference type="GeneTree" id="ENSGT01000000215019"/>
<dbReference type="PANTHER" id="PTHR31025">
    <property type="entry name" value="SI:CH211-196P9.1-RELATED"/>
    <property type="match status" value="1"/>
</dbReference>
<dbReference type="AlphaFoldDB" id="A0AAR2J9P6"/>
<dbReference type="Ensembl" id="ENSPNAT00000044875.1">
    <property type="protein sequence ID" value="ENSPNAP00000046954.1"/>
    <property type="gene ID" value="ENSPNAG00000036341.1"/>
</dbReference>
<dbReference type="Proteomes" id="UP001501920">
    <property type="component" value="Chromosome 16"/>
</dbReference>
<reference evidence="1" key="3">
    <citation type="submission" date="2025-09" db="UniProtKB">
        <authorList>
            <consortium name="Ensembl"/>
        </authorList>
    </citation>
    <scope>IDENTIFICATION</scope>
</reference>
<dbReference type="PANTHER" id="PTHR31025:SF22">
    <property type="entry name" value="IP13529P"/>
    <property type="match status" value="1"/>
</dbReference>